<evidence type="ECO:0000256" key="4">
    <source>
        <dbReference type="ARBA" id="ARBA00011738"/>
    </source>
</evidence>
<dbReference type="AlphaFoldDB" id="L8JXB1"/>
<feature type="active site" description="Proton acceptor" evidence="13">
    <location>
        <position position="176"/>
    </location>
</feature>
<dbReference type="EMBL" id="AMZN01000006">
    <property type="protein sequence ID" value="ELR73430.1"/>
    <property type="molecule type" value="Genomic_DNA"/>
</dbReference>
<dbReference type="Pfam" id="PF00393">
    <property type="entry name" value="6PGD"/>
    <property type="match status" value="1"/>
</dbReference>
<comment type="pathway">
    <text evidence="2 12 15">Carbohydrate degradation; pentose phosphate pathway; D-ribulose 5-phosphate from D-glucose 6-phosphate (oxidative stage): step 3/3.</text>
</comment>
<keyword evidence="18" id="KW-1185">Reference proteome</keyword>
<evidence type="ECO:0000256" key="12">
    <source>
        <dbReference type="PIRNR" id="PIRNR000109"/>
    </source>
</evidence>
<dbReference type="NCBIfam" id="TIGR00873">
    <property type="entry name" value="gnd"/>
    <property type="match status" value="1"/>
</dbReference>
<dbReference type="PIRSF" id="PIRSF000109">
    <property type="entry name" value="6PGD"/>
    <property type="match status" value="1"/>
</dbReference>
<dbReference type="InterPro" id="IPR036291">
    <property type="entry name" value="NAD(P)-bd_dom_sf"/>
</dbReference>
<comment type="similarity">
    <text evidence="3 12 15">Belongs to the 6-phosphogluconate dehydrogenase family.</text>
</comment>
<evidence type="ECO:0000256" key="15">
    <source>
        <dbReference type="RuleBase" id="RU000485"/>
    </source>
</evidence>
<feature type="binding site" evidence="14">
    <location>
        <position position="435"/>
    </location>
    <ligand>
        <name>substrate</name>
        <note>ligand shared between dimeric partners</note>
    </ligand>
</feature>
<dbReference type="Gene3D" id="3.40.50.720">
    <property type="entry name" value="NAD(P)-binding Rossmann-like Domain"/>
    <property type="match status" value="1"/>
</dbReference>
<feature type="binding site" description="in other chain" evidence="14">
    <location>
        <position position="252"/>
    </location>
    <ligand>
        <name>substrate</name>
        <note>ligand shared between dimeric partners</note>
    </ligand>
</feature>
<evidence type="ECO:0000256" key="1">
    <source>
        <dbReference type="ARBA" id="ARBA00002526"/>
    </source>
</evidence>
<evidence type="ECO:0000256" key="9">
    <source>
        <dbReference type="ARBA" id="ARBA00023064"/>
    </source>
</evidence>
<comment type="caution">
    <text evidence="17">The sequence shown here is derived from an EMBL/GenBank/DDBJ whole genome shotgun (WGS) entry which is preliminary data.</text>
</comment>
<dbReference type="InterPro" id="IPR006183">
    <property type="entry name" value="Pgluconate_DH"/>
</dbReference>
<evidence type="ECO:0000256" key="11">
    <source>
        <dbReference type="ARBA" id="ARBA00048640"/>
    </source>
</evidence>
<dbReference type="EC" id="1.1.1.44" evidence="5 12"/>
<dbReference type="InterPro" id="IPR006113">
    <property type="entry name" value="6PGDH_Gnd/GntZ"/>
</dbReference>
<dbReference type="InterPro" id="IPR006115">
    <property type="entry name" value="6PGDH_NADP-bd"/>
</dbReference>
<comment type="catalytic activity">
    <reaction evidence="11 12 15">
        <text>6-phospho-D-gluconate + NADP(+) = D-ribulose 5-phosphate + CO2 + NADPH</text>
        <dbReference type="Rhea" id="RHEA:10116"/>
        <dbReference type="ChEBI" id="CHEBI:16526"/>
        <dbReference type="ChEBI" id="CHEBI:57783"/>
        <dbReference type="ChEBI" id="CHEBI:58121"/>
        <dbReference type="ChEBI" id="CHEBI:58349"/>
        <dbReference type="ChEBI" id="CHEBI:58759"/>
        <dbReference type="EC" id="1.1.1.44"/>
    </reaction>
</comment>
<dbReference type="GO" id="GO:0050661">
    <property type="term" value="F:NADP binding"/>
    <property type="evidence" value="ECO:0007669"/>
    <property type="project" value="InterPro"/>
</dbReference>
<dbReference type="eggNOG" id="COG0362">
    <property type="taxonomic scope" value="Bacteria"/>
</dbReference>
<dbReference type="SMART" id="SM01350">
    <property type="entry name" value="6PGD"/>
    <property type="match status" value="1"/>
</dbReference>
<dbReference type="FunFam" id="1.10.1040.10:FF:000032">
    <property type="entry name" value="6-phosphogluconate dehydrogenase, decarboxylating"/>
    <property type="match status" value="1"/>
</dbReference>
<comment type="function">
    <text evidence="1 12">Catalyzes the oxidative decarboxylation of 6-phosphogluconate to ribulose 5-phosphate and CO(2), with concomitant reduction of NADP to NADPH.</text>
</comment>
<evidence type="ECO:0000256" key="8">
    <source>
        <dbReference type="ARBA" id="ARBA00023002"/>
    </source>
</evidence>
<feature type="binding site" description="in other chain" evidence="14">
    <location>
        <position position="95"/>
    </location>
    <ligand>
        <name>substrate</name>
        <note>ligand shared between dimeric partners</note>
    </ligand>
</feature>
<gene>
    <name evidence="17" type="ORF">C900_04282</name>
</gene>
<evidence type="ECO:0000313" key="17">
    <source>
        <dbReference type="EMBL" id="ELR73430.1"/>
    </source>
</evidence>
<comment type="subunit">
    <text evidence="4 12">Homodimer.</text>
</comment>
<keyword evidence="10 12" id="KW-0570">Pentose shunt</keyword>
<evidence type="ECO:0000256" key="7">
    <source>
        <dbReference type="ARBA" id="ARBA00022857"/>
    </source>
</evidence>
<evidence type="ECO:0000256" key="14">
    <source>
        <dbReference type="PIRSR" id="PIRSR000109-2"/>
    </source>
</evidence>
<dbReference type="UniPathway" id="UPA00115">
    <property type="reaction ID" value="UER00410"/>
</dbReference>
<dbReference type="GO" id="GO:0004616">
    <property type="term" value="F:phosphogluconate dehydrogenase (decarboxylating) activity"/>
    <property type="evidence" value="ECO:0007669"/>
    <property type="project" value="UniProtKB-EC"/>
</dbReference>
<feature type="domain" description="6-phosphogluconate dehydrogenase C-terminal" evidence="16">
    <location>
        <begin position="172"/>
        <end position="459"/>
    </location>
</feature>
<evidence type="ECO:0000256" key="6">
    <source>
        <dbReference type="ARBA" id="ARBA00018193"/>
    </source>
</evidence>
<proteinExistence type="inferred from homology"/>
<dbReference type="PATRIC" id="fig|1237149.3.peg.566"/>
<keyword evidence="9 15" id="KW-0311">Gluconate utilization</keyword>
<feature type="binding site" description="in other chain" evidence="14">
    <location>
        <begin position="179"/>
        <end position="180"/>
    </location>
    <ligand>
        <name>substrate</name>
        <note>ligand shared between dimeric partners</note>
    </ligand>
</feature>
<feature type="binding site" description="in other chain" evidence="14">
    <location>
        <begin position="121"/>
        <end position="123"/>
    </location>
    <ligand>
        <name>substrate</name>
        <note>ligand shared between dimeric partners</note>
    </ligand>
</feature>
<keyword evidence="7 12" id="KW-0521">NADP</keyword>
<evidence type="ECO:0000259" key="16">
    <source>
        <dbReference type="SMART" id="SM01350"/>
    </source>
</evidence>
<evidence type="ECO:0000256" key="5">
    <source>
        <dbReference type="ARBA" id="ARBA00013011"/>
    </source>
</evidence>
<keyword evidence="8 12" id="KW-0560">Oxidoreductase</keyword>
<reference evidence="17 18" key="1">
    <citation type="submission" date="2012-12" db="EMBL/GenBank/DDBJ databases">
        <title>Genome assembly of Fulvivirga imtechensis AK7.</title>
        <authorList>
            <person name="Nupur N."/>
            <person name="Khatri I."/>
            <person name="Kumar R."/>
            <person name="Subramanian S."/>
            <person name="Pinnaka A."/>
        </authorList>
    </citation>
    <scope>NUCLEOTIDE SEQUENCE [LARGE SCALE GENOMIC DNA]</scope>
    <source>
        <strain evidence="17 18">AK7</strain>
    </source>
</reference>
<dbReference type="STRING" id="1237149.C900_04282"/>
<organism evidence="17 18">
    <name type="scientific">Fulvivirga imtechensis AK7</name>
    <dbReference type="NCBI Taxonomy" id="1237149"/>
    <lineage>
        <taxon>Bacteria</taxon>
        <taxon>Pseudomonadati</taxon>
        <taxon>Bacteroidota</taxon>
        <taxon>Cytophagia</taxon>
        <taxon>Cytophagales</taxon>
        <taxon>Fulvivirgaceae</taxon>
        <taxon>Fulvivirga</taxon>
    </lineage>
</organism>
<evidence type="ECO:0000313" key="18">
    <source>
        <dbReference type="Proteomes" id="UP000011135"/>
    </source>
</evidence>
<feature type="binding site" description="in other chain" evidence="14">
    <location>
        <position position="279"/>
    </location>
    <ligand>
        <name>substrate</name>
        <note>ligand shared between dimeric partners</note>
    </ligand>
</feature>
<dbReference type="InterPro" id="IPR008927">
    <property type="entry name" value="6-PGluconate_DH-like_C_sf"/>
</dbReference>
<dbReference type="Proteomes" id="UP000011135">
    <property type="component" value="Unassembled WGS sequence"/>
</dbReference>
<dbReference type="SUPFAM" id="SSF51735">
    <property type="entry name" value="NAD(P)-binding Rossmann-fold domains"/>
    <property type="match status" value="1"/>
</dbReference>
<dbReference type="InterPro" id="IPR013328">
    <property type="entry name" value="6PGD_dom2"/>
</dbReference>
<dbReference type="PRINTS" id="PR00076">
    <property type="entry name" value="6PGDHDRGNASE"/>
</dbReference>
<evidence type="ECO:0000256" key="2">
    <source>
        <dbReference type="ARBA" id="ARBA00004874"/>
    </source>
</evidence>
<dbReference type="Gene3D" id="1.10.1040.10">
    <property type="entry name" value="N-(1-d-carboxylethyl)-l-norvaline Dehydrogenase, domain 2"/>
    <property type="match status" value="1"/>
</dbReference>
<dbReference type="SUPFAM" id="SSF48179">
    <property type="entry name" value="6-phosphogluconate dehydrogenase C-terminal domain-like"/>
    <property type="match status" value="1"/>
</dbReference>
<accession>L8JXB1</accession>
<protein>
    <recommendedName>
        <fullName evidence="6 12">6-phosphogluconate dehydrogenase, decarboxylating</fullName>
        <ecNumber evidence="5 12">1.1.1.44</ecNumber>
    </recommendedName>
</protein>
<dbReference type="PANTHER" id="PTHR11811">
    <property type="entry name" value="6-PHOSPHOGLUCONATE DEHYDROGENASE"/>
    <property type="match status" value="1"/>
</dbReference>
<evidence type="ECO:0000256" key="13">
    <source>
        <dbReference type="PIRSR" id="PIRSR000109-1"/>
    </source>
</evidence>
<dbReference type="NCBIfam" id="NF006765">
    <property type="entry name" value="PRK09287.1"/>
    <property type="match status" value="1"/>
</dbReference>
<evidence type="ECO:0000256" key="3">
    <source>
        <dbReference type="ARBA" id="ARBA00008419"/>
    </source>
</evidence>
<sequence length="459" mass="50499">MGKSLAQNIAGKGIRLSVYNRHITGKEEGIAEDFVSLHTQYTGLQGFDDISQFIDSLETPRSILLMVNAGPAVDQVIATLLPLLSAGDMIIDGGNSHYKDTERREVALRENGIYFLGVGISGGEEGALHGPSLMPGGSKKAYDNVGRYLESIAARDKNGRPCCTYVGPQGAGHFVKMTHNGIEYAEMQLLAEVYHLLRYYLGKSPEDISNIFEEWKIHGLNSYILEITIDILRTKEGGELLLDKILDAAEQKSTGGWTVEAAFELGTPLGAVSEAVMARFLSAEKEQRLKAVNVYSNGKQAAQQTASPNFADKLKKGYEAARIINHATGFLLLKKASERYSWNLSLSEIARIWTNGCIIRSALMEILVEVLMKETDILQHPNMVAMMSDRVEDIKTVVAEGLGAGHALPVLSASLNHFLGYTTGLSPANLIQAQRDYFGAHTYQRVDRPLTEHFHTQWK</sequence>
<dbReference type="Gene3D" id="1.20.5.320">
    <property type="entry name" value="6-Phosphogluconate Dehydrogenase, domain 3"/>
    <property type="match status" value="1"/>
</dbReference>
<dbReference type="GO" id="GO:0006098">
    <property type="term" value="P:pentose-phosphate shunt"/>
    <property type="evidence" value="ECO:0007669"/>
    <property type="project" value="UniProtKB-UniPathway"/>
</dbReference>
<feature type="active site" description="Proton acceptor" evidence="13">
    <location>
        <position position="183"/>
    </location>
</feature>
<dbReference type="GO" id="GO:0019521">
    <property type="term" value="P:D-gluconate metabolic process"/>
    <property type="evidence" value="ECO:0007669"/>
    <property type="project" value="UniProtKB-KW"/>
</dbReference>
<feature type="binding site" description="in other chain" evidence="14">
    <location>
        <position position="184"/>
    </location>
    <ligand>
        <name>substrate</name>
        <note>ligand shared between dimeric partners</note>
    </ligand>
</feature>
<dbReference type="Pfam" id="PF03446">
    <property type="entry name" value="NAD_binding_2"/>
    <property type="match status" value="1"/>
</dbReference>
<dbReference type="InterPro" id="IPR006114">
    <property type="entry name" value="6PGDH_C"/>
</dbReference>
<evidence type="ECO:0000256" key="10">
    <source>
        <dbReference type="ARBA" id="ARBA00023126"/>
    </source>
</evidence>
<name>L8JXB1_9BACT</name>
<feature type="binding site" evidence="14">
    <location>
        <position position="441"/>
    </location>
    <ligand>
        <name>substrate</name>
        <note>ligand shared between dimeric partners</note>
    </ligand>
</feature>